<evidence type="ECO:0000313" key="1">
    <source>
        <dbReference type="EMBL" id="VZO40127.1"/>
    </source>
</evidence>
<dbReference type="InterPro" id="IPR052707">
    <property type="entry name" value="OsmC_Ohr_Peroxiredoxin"/>
</dbReference>
<dbReference type="PANTHER" id="PTHR42830">
    <property type="entry name" value="OSMOTICALLY INDUCIBLE FAMILY PROTEIN"/>
    <property type="match status" value="1"/>
</dbReference>
<dbReference type="Pfam" id="PF02566">
    <property type="entry name" value="OsmC"/>
    <property type="match status" value="1"/>
</dbReference>
<sequence>MGPLHMYTVNVDWTGAGEHGTETYTSYTRDHVVQIGEKPPLPGSSDAAFRGDPSRYSPEELFVASLSQCHMLWFLHRAAMAGVVVVGYTDRATGTMRVETAGAGQFTEVVLHPGVTVAAEVSEEQIATLHQEAHDHCFIARSVNFPVRHAPLATEVGAPQGV</sequence>
<gene>
    <name evidence="1" type="ORF">HALOF300_04829</name>
</gene>
<reference evidence="1 2" key="1">
    <citation type="submission" date="2019-11" db="EMBL/GenBank/DDBJ databases">
        <authorList>
            <person name="Criscuolo A."/>
        </authorList>
    </citation>
    <scope>NUCLEOTIDE SEQUENCE [LARGE SCALE GENOMIC DNA]</scope>
    <source>
        <strain evidence="1">CIP111667</strain>
    </source>
</reference>
<dbReference type="SUPFAM" id="SSF82784">
    <property type="entry name" value="OsmC-like"/>
    <property type="match status" value="1"/>
</dbReference>
<accession>A0A7M4DRN3</accession>
<dbReference type="InterPro" id="IPR015946">
    <property type="entry name" value="KH_dom-like_a/b"/>
</dbReference>
<dbReference type="InterPro" id="IPR003718">
    <property type="entry name" value="OsmC/Ohr_fam"/>
</dbReference>
<dbReference type="EMBL" id="CACRYJ010000068">
    <property type="protein sequence ID" value="VZO40127.1"/>
    <property type="molecule type" value="Genomic_DNA"/>
</dbReference>
<dbReference type="RefSeq" id="WP_154793908.1">
    <property type="nucleotide sequence ID" value="NZ_CACRYJ010000068.1"/>
</dbReference>
<dbReference type="AlphaFoldDB" id="A0A7M4DRN3"/>
<comment type="caution">
    <text evidence="1">The sequence shown here is derived from an EMBL/GenBank/DDBJ whole genome shotgun (WGS) entry which is preliminary data.</text>
</comment>
<keyword evidence="2" id="KW-1185">Reference proteome</keyword>
<dbReference type="PANTHER" id="PTHR42830:SF2">
    <property type="entry name" value="OSMC_OHR FAMILY PROTEIN"/>
    <property type="match status" value="1"/>
</dbReference>
<protein>
    <submittedName>
        <fullName evidence="1">OsmC-like protein</fullName>
    </submittedName>
</protein>
<dbReference type="InterPro" id="IPR036102">
    <property type="entry name" value="OsmC/Ohrsf"/>
</dbReference>
<evidence type="ECO:0000313" key="2">
    <source>
        <dbReference type="Proteomes" id="UP000419743"/>
    </source>
</evidence>
<proteinExistence type="predicted"/>
<dbReference type="Proteomes" id="UP000419743">
    <property type="component" value="Unassembled WGS sequence"/>
</dbReference>
<dbReference type="Gene3D" id="3.30.300.20">
    <property type="match status" value="1"/>
</dbReference>
<name>A0A7M4DRN3_9MICO</name>
<organism evidence="1 2">
    <name type="scientific">Occultella aeris</name>
    <dbReference type="NCBI Taxonomy" id="2761496"/>
    <lineage>
        <taxon>Bacteria</taxon>
        <taxon>Bacillati</taxon>
        <taxon>Actinomycetota</taxon>
        <taxon>Actinomycetes</taxon>
        <taxon>Micrococcales</taxon>
        <taxon>Ruaniaceae</taxon>
        <taxon>Occultella</taxon>
    </lineage>
</organism>